<protein>
    <submittedName>
        <fullName evidence="1">Uncharacterized protein</fullName>
    </submittedName>
</protein>
<dbReference type="EMBL" id="CAJOBA010066382">
    <property type="protein sequence ID" value="CAF4364475.1"/>
    <property type="molecule type" value="Genomic_DNA"/>
</dbReference>
<reference evidence="1" key="1">
    <citation type="submission" date="2021-02" db="EMBL/GenBank/DDBJ databases">
        <authorList>
            <person name="Nowell W R."/>
        </authorList>
    </citation>
    <scope>NUCLEOTIDE SEQUENCE</scope>
</reference>
<evidence type="ECO:0000313" key="1">
    <source>
        <dbReference type="EMBL" id="CAF1570297.1"/>
    </source>
</evidence>
<dbReference type="Proteomes" id="UP000682733">
    <property type="component" value="Unassembled WGS sequence"/>
</dbReference>
<dbReference type="AlphaFoldDB" id="A0A8S2FXW2"/>
<organism evidence="1 3">
    <name type="scientific">Didymodactylos carnosus</name>
    <dbReference type="NCBI Taxonomy" id="1234261"/>
    <lineage>
        <taxon>Eukaryota</taxon>
        <taxon>Metazoa</taxon>
        <taxon>Spiralia</taxon>
        <taxon>Gnathifera</taxon>
        <taxon>Rotifera</taxon>
        <taxon>Eurotatoria</taxon>
        <taxon>Bdelloidea</taxon>
        <taxon>Philodinida</taxon>
        <taxon>Philodinidae</taxon>
        <taxon>Didymodactylos</taxon>
    </lineage>
</organism>
<evidence type="ECO:0000313" key="2">
    <source>
        <dbReference type="EMBL" id="CAF4364475.1"/>
    </source>
</evidence>
<evidence type="ECO:0000313" key="3">
    <source>
        <dbReference type="Proteomes" id="UP000677228"/>
    </source>
</evidence>
<sequence length="94" mass="10947">MAAVKQLGADYRELDVGGSNGYIKSDGIWGRLAERTQIPKKDTYETRKWLYATWQGNRRKVRTTFFNTQVNDLLENLSRTSDKDEQDNHLHVET</sequence>
<dbReference type="EMBL" id="CAJNOK010043618">
    <property type="protein sequence ID" value="CAF1570297.1"/>
    <property type="molecule type" value="Genomic_DNA"/>
</dbReference>
<proteinExistence type="predicted"/>
<name>A0A8S2FXW2_9BILA</name>
<dbReference type="Proteomes" id="UP000677228">
    <property type="component" value="Unassembled WGS sequence"/>
</dbReference>
<comment type="caution">
    <text evidence="1">The sequence shown here is derived from an EMBL/GenBank/DDBJ whole genome shotgun (WGS) entry which is preliminary data.</text>
</comment>
<gene>
    <name evidence="1" type="ORF">OVA965_LOCUS40320</name>
    <name evidence="2" type="ORF">TMI583_LOCUS41732</name>
</gene>
<feature type="non-terminal residue" evidence="1">
    <location>
        <position position="1"/>
    </location>
</feature>
<accession>A0A8S2FXW2</accession>